<proteinExistence type="predicted"/>
<evidence type="ECO:0000313" key="4">
    <source>
        <dbReference type="Proteomes" id="UP001222325"/>
    </source>
</evidence>
<dbReference type="AlphaFoldDB" id="A0AAD6Y036"/>
<reference evidence="3" key="1">
    <citation type="submission" date="2023-03" db="EMBL/GenBank/DDBJ databases">
        <title>Massive genome expansion in bonnet fungi (Mycena s.s.) driven by repeated elements and novel gene families across ecological guilds.</title>
        <authorList>
            <consortium name="Lawrence Berkeley National Laboratory"/>
            <person name="Harder C.B."/>
            <person name="Miyauchi S."/>
            <person name="Viragh M."/>
            <person name="Kuo A."/>
            <person name="Thoen E."/>
            <person name="Andreopoulos B."/>
            <person name="Lu D."/>
            <person name="Skrede I."/>
            <person name="Drula E."/>
            <person name="Henrissat B."/>
            <person name="Morin E."/>
            <person name="Kohler A."/>
            <person name="Barry K."/>
            <person name="LaButti K."/>
            <person name="Morin E."/>
            <person name="Salamov A."/>
            <person name="Lipzen A."/>
            <person name="Mereny Z."/>
            <person name="Hegedus B."/>
            <person name="Baldrian P."/>
            <person name="Stursova M."/>
            <person name="Weitz H."/>
            <person name="Taylor A."/>
            <person name="Grigoriev I.V."/>
            <person name="Nagy L.G."/>
            <person name="Martin F."/>
            <person name="Kauserud H."/>
        </authorList>
    </citation>
    <scope>NUCLEOTIDE SEQUENCE</scope>
    <source>
        <strain evidence="3">CBHHK173m</strain>
    </source>
</reference>
<feature type="compositionally biased region" description="Polar residues" evidence="1">
    <location>
        <begin position="114"/>
        <end position="126"/>
    </location>
</feature>
<dbReference type="GO" id="GO:0005886">
    <property type="term" value="C:plasma membrane"/>
    <property type="evidence" value="ECO:0007669"/>
    <property type="project" value="TreeGrafter"/>
</dbReference>
<feature type="compositionally biased region" description="Low complexity" evidence="1">
    <location>
        <begin position="66"/>
        <end position="76"/>
    </location>
</feature>
<feature type="region of interest" description="Disordered" evidence="1">
    <location>
        <begin position="35"/>
        <end position="154"/>
    </location>
</feature>
<keyword evidence="4" id="KW-1185">Reference proteome</keyword>
<dbReference type="EMBL" id="JARJCN010000006">
    <property type="protein sequence ID" value="KAJ7100198.1"/>
    <property type="molecule type" value="Genomic_DNA"/>
</dbReference>
<dbReference type="PANTHER" id="PTHR10783:SF103">
    <property type="entry name" value="SOLUTE CARRIER FAMILY 53 MEMBER 1"/>
    <property type="match status" value="1"/>
</dbReference>
<dbReference type="Pfam" id="PF03105">
    <property type="entry name" value="SPX"/>
    <property type="match status" value="1"/>
</dbReference>
<dbReference type="Proteomes" id="UP001222325">
    <property type="component" value="Unassembled WGS sequence"/>
</dbReference>
<dbReference type="PANTHER" id="PTHR10783">
    <property type="entry name" value="XENOTROPIC AND POLYTROPIC RETROVIRUS RECEPTOR 1-RELATED"/>
    <property type="match status" value="1"/>
</dbReference>
<comment type="caution">
    <text evidence="3">The sequence shown here is derived from an EMBL/GenBank/DDBJ whole genome shotgun (WGS) entry which is preliminary data.</text>
</comment>
<protein>
    <submittedName>
        <fullName evidence="3">SPX domain-containing protein</fullName>
    </submittedName>
</protein>
<dbReference type="GO" id="GO:0016036">
    <property type="term" value="P:cellular response to phosphate starvation"/>
    <property type="evidence" value="ECO:0007669"/>
    <property type="project" value="TreeGrafter"/>
</dbReference>
<organism evidence="3 4">
    <name type="scientific">Mycena belliarum</name>
    <dbReference type="NCBI Taxonomy" id="1033014"/>
    <lineage>
        <taxon>Eukaryota</taxon>
        <taxon>Fungi</taxon>
        <taxon>Dikarya</taxon>
        <taxon>Basidiomycota</taxon>
        <taxon>Agaricomycotina</taxon>
        <taxon>Agaricomycetes</taxon>
        <taxon>Agaricomycetidae</taxon>
        <taxon>Agaricales</taxon>
        <taxon>Marasmiineae</taxon>
        <taxon>Mycenaceae</taxon>
        <taxon>Mycena</taxon>
    </lineage>
</organism>
<dbReference type="GO" id="GO:0005794">
    <property type="term" value="C:Golgi apparatus"/>
    <property type="evidence" value="ECO:0007669"/>
    <property type="project" value="TreeGrafter"/>
</dbReference>
<accession>A0AAD6Y036</accession>
<dbReference type="InterPro" id="IPR004331">
    <property type="entry name" value="SPX_dom"/>
</dbReference>
<dbReference type="PROSITE" id="PS51382">
    <property type="entry name" value="SPX"/>
    <property type="match status" value="1"/>
</dbReference>
<feature type="compositionally biased region" description="Polar residues" evidence="1">
    <location>
        <begin position="77"/>
        <end position="104"/>
    </location>
</feature>
<dbReference type="GO" id="GO:0006817">
    <property type="term" value="P:phosphate ion transport"/>
    <property type="evidence" value="ECO:0007669"/>
    <property type="project" value="TreeGrafter"/>
</dbReference>
<evidence type="ECO:0000313" key="3">
    <source>
        <dbReference type="EMBL" id="KAJ7100198.1"/>
    </source>
</evidence>
<name>A0AAD6Y036_9AGAR</name>
<gene>
    <name evidence="3" type="ORF">B0H15DRAFT_511777</name>
</gene>
<feature type="compositionally biased region" description="Polar residues" evidence="1">
    <location>
        <begin position="135"/>
        <end position="148"/>
    </location>
</feature>
<feature type="domain" description="SPX" evidence="2">
    <location>
        <begin position="1"/>
        <end position="236"/>
    </location>
</feature>
<sequence length="236" mass="26578">MKFARYLEDTQTPEWQRAYINYRLLKKRITAIRRANGEQSKTDSDPISTAVPAGTSQPSVLQVIDSQSSLHHSISSNPQKNPPKSETATASVSNLVHSNASGADQSHRREPFNRSYTAPPQGSIHSDWSIRGRPTSLSRMFSSGNSKGTGRLFTVGPKPHPYSELPLRELIPLLSPPELAFFSTLDAELDKIETFYIARQGEMHLRTKLLEDQLDELAEHRRLFHVHHNHITSIFS</sequence>
<evidence type="ECO:0000259" key="2">
    <source>
        <dbReference type="PROSITE" id="PS51382"/>
    </source>
</evidence>
<evidence type="ECO:0000256" key="1">
    <source>
        <dbReference type="SAM" id="MobiDB-lite"/>
    </source>
</evidence>
<dbReference type="GO" id="GO:0000822">
    <property type="term" value="F:inositol hexakisphosphate binding"/>
    <property type="evidence" value="ECO:0007669"/>
    <property type="project" value="TreeGrafter"/>
</dbReference>